<dbReference type="InterPro" id="IPR036866">
    <property type="entry name" value="RibonucZ/Hydroxyglut_hydro"/>
</dbReference>
<dbReference type="Gene3D" id="3.60.15.10">
    <property type="entry name" value="Ribonuclease Z/Hydroxyacylglutathione hydrolase-like"/>
    <property type="match status" value="1"/>
</dbReference>
<keyword evidence="4" id="KW-0694">RNA-binding</keyword>
<dbReference type="GO" id="GO:0003723">
    <property type="term" value="F:RNA binding"/>
    <property type="evidence" value="ECO:0007669"/>
    <property type="project" value="UniProtKB-KW"/>
</dbReference>
<keyword evidence="2 4" id="KW-0507">mRNA processing</keyword>
<dbReference type="HOGENOM" id="CLU_002227_0_0_1"/>
<accession>J6F269</accession>
<dbReference type="EMBL" id="ALBS01000174">
    <property type="protein sequence ID" value="EJT49292.1"/>
    <property type="molecule type" value="Genomic_DNA"/>
</dbReference>
<protein>
    <recommendedName>
        <fullName evidence="4">Cleavage and polyadenylation specificity factor subunit 2</fullName>
    </recommendedName>
    <alternativeName>
        <fullName evidence="4">Cleavage and polyadenylation specificity factor 100 kDa subunit</fullName>
    </alternativeName>
</protein>
<feature type="compositionally biased region" description="Basic and acidic residues" evidence="5">
    <location>
        <begin position="578"/>
        <end position="596"/>
    </location>
</feature>
<dbReference type="Pfam" id="PF13299">
    <property type="entry name" value="CPSF100_C"/>
    <property type="match status" value="1"/>
</dbReference>
<dbReference type="KEGG" id="tasa:A1Q1_01592"/>
<feature type="region of interest" description="Disordered" evidence="5">
    <location>
        <begin position="573"/>
        <end position="602"/>
    </location>
</feature>
<dbReference type="RefSeq" id="XP_014180106.1">
    <property type="nucleotide sequence ID" value="XM_014324631.1"/>
</dbReference>
<feature type="compositionally biased region" description="Basic and acidic residues" evidence="5">
    <location>
        <begin position="461"/>
        <end position="472"/>
    </location>
</feature>
<reference evidence="7 8" key="1">
    <citation type="journal article" date="2012" name="Eukaryot. Cell">
        <title>Draft genome sequence of CBS 2479, the standard type strain of Trichosporon asahii.</title>
        <authorList>
            <person name="Yang R.Y."/>
            <person name="Li H.T."/>
            <person name="Zhu H."/>
            <person name="Zhou G.P."/>
            <person name="Wang M."/>
            <person name="Wang L."/>
        </authorList>
    </citation>
    <scope>NUCLEOTIDE SEQUENCE [LARGE SCALE GENOMIC DNA]</scope>
    <source>
        <strain evidence="8">ATCC 90039 / CBS 2479 / JCM 2466 / KCTC 7840 / NCYC 2677 / UAMH 7654</strain>
    </source>
</reference>
<keyword evidence="3 4" id="KW-0539">Nucleus</keyword>
<dbReference type="Pfam" id="PF16661">
    <property type="entry name" value="Lactamase_B_6"/>
    <property type="match status" value="1"/>
</dbReference>
<organism evidence="7 8">
    <name type="scientific">Trichosporon asahii var. asahii (strain ATCC 90039 / CBS 2479 / JCM 2466 / KCTC 7840 / NBRC 103889/ NCYC 2677 / UAMH 7654)</name>
    <name type="common">Yeast</name>
    <dbReference type="NCBI Taxonomy" id="1186058"/>
    <lineage>
        <taxon>Eukaryota</taxon>
        <taxon>Fungi</taxon>
        <taxon>Dikarya</taxon>
        <taxon>Basidiomycota</taxon>
        <taxon>Agaricomycotina</taxon>
        <taxon>Tremellomycetes</taxon>
        <taxon>Trichosporonales</taxon>
        <taxon>Trichosporonaceae</taxon>
        <taxon>Trichosporon</taxon>
    </lineage>
</organism>
<dbReference type="OrthoDB" id="64353at2759"/>
<dbReference type="PANTHER" id="PTHR45922">
    <property type="entry name" value="CLEAVAGE AND POLYADENYLATION SPECIFICITY FACTOR SUBUNIT 2"/>
    <property type="match status" value="1"/>
</dbReference>
<feature type="compositionally biased region" description="Low complexity" evidence="5">
    <location>
        <begin position="803"/>
        <end position="814"/>
    </location>
</feature>
<evidence type="ECO:0000256" key="3">
    <source>
        <dbReference type="ARBA" id="ARBA00023242"/>
    </source>
</evidence>
<feature type="compositionally biased region" description="Low complexity" evidence="5">
    <location>
        <begin position="777"/>
        <end position="786"/>
    </location>
</feature>
<dbReference type="InterPro" id="IPR022712">
    <property type="entry name" value="Beta_Casp"/>
</dbReference>
<dbReference type="SUPFAM" id="SSF56281">
    <property type="entry name" value="Metallo-hydrolase/oxidoreductase"/>
    <property type="match status" value="1"/>
</dbReference>
<feature type="region of interest" description="Disordered" evidence="5">
    <location>
        <begin position="446"/>
        <end position="502"/>
    </location>
</feature>
<dbReference type="PANTHER" id="PTHR45922:SF1">
    <property type="entry name" value="CLEAVAGE AND POLYADENYLATION SPECIFICITY FACTOR SUBUNIT 2"/>
    <property type="match status" value="1"/>
</dbReference>
<dbReference type="VEuPathDB" id="FungiDB:A1Q1_01592"/>
<comment type="caution">
    <text evidence="7">The sequence shown here is derived from an EMBL/GenBank/DDBJ whole genome shotgun (WGS) entry which is preliminary data.</text>
</comment>
<evidence type="ECO:0000256" key="1">
    <source>
        <dbReference type="ARBA" id="ARBA00004123"/>
    </source>
</evidence>
<dbReference type="Proteomes" id="UP000002748">
    <property type="component" value="Unassembled WGS sequence"/>
</dbReference>
<evidence type="ECO:0000256" key="4">
    <source>
        <dbReference type="RuleBase" id="RU365006"/>
    </source>
</evidence>
<proteinExistence type="inferred from homology"/>
<evidence type="ECO:0000313" key="7">
    <source>
        <dbReference type="EMBL" id="EJT49292.1"/>
    </source>
</evidence>
<feature type="region of interest" description="Disordered" evidence="5">
    <location>
        <begin position="748"/>
        <end position="820"/>
    </location>
</feature>
<evidence type="ECO:0000259" key="6">
    <source>
        <dbReference type="SMART" id="SM01027"/>
    </source>
</evidence>
<comment type="similarity">
    <text evidence="4">Belongs to the metallo-beta-lactamase superfamily. RNA-metabolizing metallo-beta-lactamase-like family. CPSF2/YSH1 subfamily.</text>
</comment>
<dbReference type="AlphaFoldDB" id="J6F269"/>
<sequence length="958" mass="103400">MITLTPLSSSATSVSPDEPVSYFLELDDARILLDMGQRDYRASAQQTSWEYEEKIRDPTQYLGLYAYARAHWGLKCPVYATQPTVEMGRVVSLAEAESWRAECPVSDEEGEFKGPFVPTTEEIHEAFDHIKAIRYNQPLHLGGELSHLLLTPFPSGHVLGGTLFKIRSPTSGTVLYAVGINHTGERHLDGMVTGQGGLQGYAEDIRRPDLLIVEGGRSNAVNAKRRERETAILDLVTATLAGGRSVLMPCDASPRLLELLVLLDQHWSFKRTAAPGGPAAQWNHPLCLVSRTAQDMVSFARSLLEWMGGVVRESGADDVVAALDRRKGRKRKALVNLGSEYGALDFSHVQFFATPEELLEKYPANRPKLVLAIPPTMSHGPSRTLFASMASVPGNVVLLTGHGEDRTLARELYARWEAHQDEGAHYGHGKIGHATPMEGRLELELDAKEPLSGEELEAYETAEREKREREAAHQAALERNNRMLEADDLESDSDSDSEAGDLAGLHQEGANAFAGDGEDARTMSFDIFVKGQSVLRGTRFRMFPYIAKGRKVDSFGEGLDVGQWIRKGREIEEDGETEEVRAAKRRKAAEEEKAKQAPEPPSKFVSSIVGVDLHASIAYIDMAGEHDGQAIRTIVTDLAPRKLVVVKSTTPASEALKAYFAQTPKITHDAFYPGPYQPIQIGEHVQSYSLQLGDSMGRLLAGRLSRFEGYEIAMVQGKLAYATGSTVPILESADVVLPPLQAEVKVEEEADAAAGKEKGTAHGGDTETDAEAKAEAAAEAVGPAGEAVEEKAEAEEDSREAVTDAPATAATAETNADDEAAAEQTAVKAAADIEAAVKTEPIEVEENADENIIDPAHSLAAREAQAPPSGPLTLPSSLFIGDLRLLALKNRLGTLGIPAQFAGEGVLVCGPGVEPGAKGSIVAVRKLEEGRVVLEGPVSGTYFAVRRELYGSYAQVAA</sequence>
<comment type="subcellular location">
    <subcellularLocation>
        <location evidence="1 4">Nucleus</location>
    </subcellularLocation>
</comment>
<evidence type="ECO:0000256" key="5">
    <source>
        <dbReference type="SAM" id="MobiDB-lite"/>
    </source>
</evidence>
<dbReference type="InterPro" id="IPR027075">
    <property type="entry name" value="CPSF2"/>
</dbReference>
<feature type="domain" description="Beta-Casp" evidence="6">
    <location>
        <begin position="256"/>
        <end position="412"/>
    </location>
</feature>
<dbReference type="Pfam" id="PF10996">
    <property type="entry name" value="Beta-Casp"/>
    <property type="match status" value="1"/>
</dbReference>
<dbReference type="InterPro" id="IPR001279">
    <property type="entry name" value="Metallo-B-lactamas"/>
</dbReference>
<evidence type="ECO:0000313" key="8">
    <source>
        <dbReference type="Proteomes" id="UP000002748"/>
    </source>
</evidence>
<evidence type="ECO:0000256" key="2">
    <source>
        <dbReference type="ARBA" id="ARBA00022664"/>
    </source>
</evidence>
<dbReference type="GO" id="GO:0005847">
    <property type="term" value="C:mRNA cleavage and polyadenylation specificity factor complex"/>
    <property type="evidence" value="ECO:0007669"/>
    <property type="project" value="InterPro"/>
</dbReference>
<name>J6F269_TRIAS</name>
<dbReference type="InterPro" id="IPR025069">
    <property type="entry name" value="Cpsf2_C"/>
</dbReference>
<dbReference type="GO" id="GO:0006398">
    <property type="term" value="P:mRNA 3'-end processing by stem-loop binding and cleavage"/>
    <property type="evidence" value="ECO:0007669"/>
    <property type="project" value="InterPro"/>
</dbReference>
<dbReference type="GeneID" id="25985106"/>
<dbReference type="SMART" id="SM01027">
    <property type="entry name" value="Beta-Casp"/>
    <property type="match status" value="1"/>
</dbReference>
<feature type="compositionally biased region" description="Acidic residues" evidence="5">
    <location>
        <begin position="486"/>
        <end position="499"/>
    </location>
</feature>
<gene>
    <name evidence="7" type="ORF">A1Q1_01592</name>
</gene>